<dbReference type="WBParaSite" id="EgrG_001020800">
    <property type="protein sequence ID" value="EgrG_001020800"/>
    <property type="gene ID" value="EgrG_001020800"/>
</dbReference>
<evidence type="ECO:0000313" key="11">
    <source>
        <dbReference type="EMBL" id="CDS17453.1"/>
    </source>
</evidence>
<dbReference type="AlphaFoldDB" id="A0A068WIK4"/>
<dbReference type="InterPro" id="IPR006590">
    <property type="entry name" value="RNA_pol_Rpb4/RPC9_core"/>
</dbReference>
<dbReference type="GO" id="GO:0000166">
    <property type="term" value="F:nucleotide binding"/>
    <property type="evidence" value="ECO:0007669"/>
    <property type="project" value="InterPro"/>
</dbReference>
<dbReference type="InterPro" id="IPR038846">
    <property type="entry name" value="RPC9"/>
</dbReference>
<dbReference type="GO" id="GO:0005666">
    <property type="term" value="C:RNA polymerase III complex"/>
    <property type="evidence" value="ECO:0007669"/>
    <property type="project" value="InterPro"/>
</dbReference>
<keyword evidence="4" id="KW-0240">DNA-directed RNA polymerase</keyword>
<evidence type="ECO:0000259" key="10">
    <source>
        <dbReference type="SMART" id="SM00657"/>
    </source>
</evidence>
<proteinExistence type="inferred from homology"/>
<evidence type="ECO:0000256" key="8">
    <source>
        <dbReference type="ARBA" id="ARBA00044007"/>
    </source>
</evidence>
<evidence type="ECO:0000256" key="3">
    <source>
        <dbReference type="ARBA" id="ARBA00016672"/>
    </source>
</evidence>
<dbReference type="OrthoDB" id="1746530at2759"/>
<dbReference type="InterPro" id="IPR038324">
    <property type="entry name" value="Rpb4/RPC9_sf"/>
</dbReference>
<evidence type="ECO:0000256" key="2">
    <source>
        <dbReference type="ARBA" id="ARBA00006898"/>
    </source>
</evidence>
<comment type="similarity">
    <text evidence="2">Belongs to the eukaryotic RPC9 RNA polymerase subunit family.</text>
</comment>
<evidence type="ECO:0000256" key="5">
    <source>
        <dbReference type="ARBA" id="ARBA00023163"/>
    </source>
</evidence>
<sequence length="160" mass="18125">MFENCLTVCIDKKSSGLNSVQLTMDVDFNDVRPLTNFEVYDFVKKRMESRAKVRAQQTILYTGMKYFNEKSSCTVQTPDAIQSFIASMRHFNLKKSELLALINNCPTTQVELSVMISDLDTRFTLPQIEEIITAISSAFPKGTERASQINSLGLPEEHTE</sequence>
<comment type="subunit">
    <text evidence="8">Component of the RNA polymerase III complex consisting of 17 subunits: a ten-subunit horseshoe-shaped catalytic core composed of POLR3A/RPC1, POLR3B/RPC2, POLR1C/RPAC1, POLR1D/RPAC2, POLR3K/RPC10, POLR2E/RPABC1, POLR2F/RPABC2, POLR2H/RPABC3, POLR2K/RPABC4 and POLR2L/RPABC5; a mobile stalk composed of two subunits POLR3H/RPC8 and CRCP/RPC9, protruding from the core and functioning primarily in transcription initiation; and additional subunits homologous to general transcription factors of the RNA polymerase II machinery, POLR3C/RPC3-POLR3F/RPC6-POLR3G/RPC7 heterotrimer required for transcription initiation and POLR3D/RPC4-POLR3E/RPC5 heterodimer involved in both transcription initiation and termination.</text>
</comment>
<accession>A0A068WIK4</accession>
<dbReference type="EMBL" id="LK028577">
    <property type="protein sequence ID" value="CDS17453.1"/>
    <property type="molecule type" value="Genomic_DNA"/>
</dbReference>
<dbReference type="PANTHER" id="PTHR15561:SF0">
    <property type="entry name" value="DNA-DIRECTED RNA POLYMERASE III SUBUNIT RPC9"/>
    <property type="match status" value="1"/>
</dbReference>
<feature type="domain" description="RNA polymerase Rpb4/RPC9 core" evidence="10">
    <location>
        <begin position="26"/>
        <end position="142"/>
    </location>
</feature>
<reference evidence="11" key="2">
    <citation type="submission" date="2014-06" db="EMBL/GenBank/DDBJ databases">
        <authorList>
            <person name="Aslett M."/>
        </authorList>
    </citation>
    <scope>NUCLEOTIDE SEQUENCE</scope>
</reference>
<dbReference type="GO" id="GO:0006384">
    <property type="term" value="P:transcription initiation at RNA polymerase III promoter"/>
    <property type="evidence" value="ECO:0007669"/>
    <property type="project" value="InterPro"/>
</dbReference>
<dbReference type="Gene3D" id="1.20.1250.40">
    <property type="match status" value="1"/>
</dbReference>
<keyword evidence="6" id="KW-0539">Nucleus</keyword>
<evidence type="ECO:0000256" key="7">
    <source>
        <dbReference type="ARBA" id="ARBA00043924"/>
    </source>
</evidence>
<reference evidence="11 12" key="1">
    <citation type="journal article" date="2013" name="Nature">
        <title>The genomes of four tapeworm species reveal adaptations to parasitism.</title>
        <authorList>
            <person name="Tsai I.J."/>
            <person name="Zarowiecki M."/>
            <person name="Holroyd N."/>
            <person name="Garciarrubio A."/>
            <person name="Sanchez-Flores A."/>
            <person name="Brooks K.L."/>
            <person name="Tracey A."/>
            <person name="Bobes R.J."/>
            <person name="Fragoso G."/>
            <person name="Sciutto E."/>
            <person name="Aslett M."/>
            <person name="Beasley H."/>
            <person name="Bennett H.M."/>
            <person name="Cai J."/>
            <person name="Camicia F."/>
            <person name="Clark R."/>
            <person name="Cucher M."/>
            <person name="De Silva N."/>
            <person name="Day T.A."/>
            <person name="Deplazes P."/>
            <person name="Estrada K."/>
            <person name="Fernandez C."/>
            <person name="Holland P.W."/>
            <person name="Hou J."/>
            <person name="Hu S."/>
            <person name="Huckvale T."/>
            <person name="Hung S.S."/>
            <person name="Kamenetzky L."/>
            <person name="Keane J.A."/>
            <person name="Kiss F."/>
            <person name="Koziol U."/>
            <person name="Lambert O."/>
            <person name="Liu K."/>
            <person name="Luo X."/>
            <person name="Luo Y."/>
            <person name="Macchiaroli N."/>
            <person name="Nichol S."/>
            <person name="Paps J."/>
            <person name="Parkinson J."/>
            <person name="Pouchkina-Stantcheva N."/>
            <person name="Riddiford N."/>
            <person name="Rosenzvit M."/>
            <person name="Salinas G."/>
            <person name="Wasmuth J.D."/>
            <person name="Zamanian M."/>
            <person name="Zheng Y."/>
            <person name="Cai X."/>
            <person name="Soberon X."/>
            <person name="Olson P.D."/>
            <person name="Laclette J.P."/>
            <person name="Brehm K."/>
            <person name="Berriman M."/>
            <person name="Garciarrubio A."/>
            <person name="Bobes R.J."/>
            <person name="Fragoso G."/>
            <person name="Sanchez-Flores A."/>
            <person name="Estrada K."/>
            <person name="Cevallos M.A."/>
            <person name="Morett E."/>
            <person name="Gonzalez V."/>
            <person name="Portillo T."/>
            <person name="Ochoa-Leyva A."/>
            <person name="Jose M.V."/>
            <person name="Sciutto E."/>
            <person name="Landa A."/>
            <person name="Jimenez L."/>
            <person name="Valdes V."/>
            <person name="Carrero J.C."/>
            <person name="Larralde C."/>
            <person name="Morales-Montor J."/>
            <person name="Limon-Lason J."/>
            <person name="Soberon X."/>
            <person name="Laclette J.P."/>
        </authorList>
    </citation>
    <scope>NUCLEOTIDE SEQUENCE [LARGE SCALE GENOMIC DNA]</scope>
</reference>
<evidence type="ECO:0000256" key="6">
    <source>
        <dbReference type="ARBA" id="ARBA00023242"/>
    </source>
</evidence>
<comment type="function">
    <text evidence="9">DNA-dependent RNA polymerase catalyzes the transcription of DNA into RNA using the four ribonucleoside triphosphates as substrates. Specific peripheric component of RNA polymerase III (Pol III) which synthesizes small non-coding RNAs including 5S rRNA, snRNAs, tRNAs and miRNAs from at least 500 distinct genomic loci. With POLR3H/RPC8 forms a mobile stalk that protrudes from Pol III core and functions primarily in transcription initiation. Pol III plays a key role in sensing and limiting infection by intracellular bacteria and DNA viruses. Acts as nuclear and cytosolic DNA sensor involved in innate immune response. Can sense non-self dsDNA that serves as template for transcription into dsRNA. The non-self RNA polymerase III transcripts, such as Epstein-Barr virus-encoded RNAs (EBERs) induce type I interferon and NF-kappa-B through the RIG-I pathway.</text>
</comment>
<dbReference type="InterPro" id="IPR005574">
    <property type="entry name" value="Rpb4/RPC9"/>
</dbReference>
<dbReference type="SMART" id="SM00657">
    <property type="entry name" value="RPOL4c"/>
    <property type="match status" value="1"/>
</dbReference>
<comment type="function">
    <text evidence="7">Accessory protein for the calcitonin gene-related peptide (CGRP) receptor. It modulates CGRP responsiveness in a variety of tissues.</text>
</comment>
<evidence type="ECO:0000313" key="13">
    <source>
        <dbReference type="WBParaSite" id="EgrG_001020800"/>
    </source>
</evidence>
<comment type="subcellular location">
    <subcellularLocation>
        <location evidence="1">Nucleus</location>
    </subcellularLocation>
</comment>
<gene>
    <name evidence="11" type="ORF">EgrG_001020800</name>
</gene>
<reference evidence="13" key="3">
    <citation type="submission" date="2020-10" db="UniProtKB">
        <authorList>
            <consortium name="WormBaseParasite"/>
        </authorList>
    </citation>
    <scope>IDENTIFICATION</scope>
</reference>
<evidence type="ECO:0000256" key="9">
    <source>
        <dbReference type="ARBA" id="ARBA00045808"/>
    </source>
</evidence>
<evidence type="ECO:0000313" key="12">
    <source>
        <dbReference type="Proteomes" id="UP000492820"/>
    </source>
</evidence>
<dbReference type="InterPro" id="IPR010997">
    <property type="entry name" value="HRDC-like_sf"/>
</dbReference>
<name>A0A068WIK4_ECHGR</name>
<dbReference type="Pfam" id="PF03874">
    <property type="entry name" value="RNA_pol_Rpb4"/>
    <property type="match status" value="1"/>
</dbReference>
<keyword evidence="5" id="KW-0804">Transcription</keyword>
<dbReference type="PANTHER" id="PTHR15561">
    <property type="entry name" value="CALCITONIN GENE-RELATED PEPTIDE-RECEPTOR COMPONENT PROTEIN"/>
    <property type="match status" value="1"/>
</dbReference>
<evidence type="ECO:0000256" key="1">
    <source>
        <dbReference type="ARBA" id="ARBA00004123"/>
    </source>
</evidence>
<protein>
    <recommendedName>
        <fullName evidence="3">DNA-directed RNA polymerase III subunit RPC9</fullName>
    </recommendedName>
</protein>
<evidence type="ECO:0000256" key="4">
    <source>
        <dbReference type="ARBA" id="ARBA00022478"/>
    </source>
</evidence>
<dbReference type="Proteomes" id="UP000492820">
    <property type="component" value="Unassembled WGS sequence"/>
</dbReference>
<organism evidence="11">
    <name type="scientific">Echinococcus granulosus</name>
    <name type="common">Hydatid tapeworm</name>
    <dbReference type="NCBI Taxonomy" id="6210"/>
    <lineage>
        <taxon>Eukaryota</taxon>
        <taxon>Metazoa</taxon>
        <taxon>Spiralia</taxon>
        <taxon>Lophotrochozoa</taxon>
        <taxon>Platyhelminthes</taxon>
        <taxon>Cestoda</taxon>
        <taxon>Eucestoda</taxon>
        <taxon>Cyclophyllidea</taxon>
        <taxon>Taeniidae</taxon>
        <taxon>Echinococcus</taxon>
        <taxon>Echinococcus granulosus group</taxon>
    </lineage>
</organism>
<dbReference type="SUPFAM" id="SSF47819">
    <property type="entry name" value="HRDC-like"/>
    <property type="match status" value="1"/>
</dbReference>